<reference evidence="1 2" key="1">
    <citation type="submission" date="2018-08" db="EMBL/GenBank/DDBJ databases">
        <title>Genomic investigation of the strawberry pathogen Phytophthora fragariae indicates pathogenicity is determined by transcriptional variation in three key races.</title>
        <authorList>
            <person name="Adams T.M."/>
            <person name="Armitage A.D."/>
            <person name="Sobczyk M.K."/>
            <person name="Bates H.J."/>
            <person name="Dunwell J.M."/>
            <person name="Nellist C.F."/>
            <person name="Harrison R.J."/>
        </authorList>
    </citation>
    <scope>NUCLEOTIDE SEQUENCE [LARGE SCALE GENOMIC DNA]</scope>
    <source>
        <strain evidence="1 2">SCRP333</strain>
    </source>
</reference>
<evidence type="ECO:0008006" key="3">
    <source>
        <dbReference type="Google" id="ProtNLM"/>
    </source>
</evidence>
<gene>
    <name evidence="1" type="ORF">PR003_g18418</name>
</gene>
<dbReference type="InterPro" id="IPR036691">
    <property type="entry name" value="Endo/exonu/phosph_ase_sf"/>
</dbReference>
<organism evidence="1 2">
    <name type="scientific">Phytophthora rubi</name>
    <dbReference type="NCBI Taxonomy" id="129364"/>
    <lineage>
        <taxon>Eukaryota</taxon>
        <taxon>Sar</taxon>
        <taxon>Stramenopiles</taxon>
        <taxon>Oomycota</taxon>
        <taxon>Peronosporomycetes</taxon>
        <taxon>Peronosporales</taxon>
        <taxon>Peronosporaceae</taxon>
        <taxon>Phytophthora</taxon>
    </lineage>
</organism>
<evidence type="ECO:0000313" key="2">
    <source>
        <dbReference type="Proteomes" id="UP000434957"/>
    </source>
</evidence>
<dbReference type="AlphaFoldDB" id="A0A6A4EED1"/>
<accession>A0A6A4EED1</accession>
<proteinExistence type="predicted"/>
<keyword evidence="2" id="KW-1185">Reference proteome</keyword>
<dbReference type="Gene3D" id="3.60.10.10">
    <property type="entry name" value="Endonuclease/exonuclease/phosphatase"/>
    <property type="match status" value="1"/>
</dbReference>
<sequence length="682" mass="75583">MEKLYARTWGFRTGEGCPQRSFWSPAEDRKGGVAILVDPYGQLQDPTPALEHQWSPHFMAITGKVAGVLFLFVNIYAPHQRARREVFYRNLCEAVLPDEGKLLVGGDFNCTMDARSDRSYFRRAAGHTSPALADLLAKWVVVDALHPLENLPPHDLPAWHEATHTYRYSLPDGTEATARLDRWYGAVEITDWMVHTEVAHPGTHGDHRAVRLHLRPPQDPIRIWKPPRIYPCPSVATEVVVAAMQARLDNFATRSDLMGMRADDLANAWDELKVDIRKDTLKLVRQRRRTHRNTLAQKLKRLLLETAADVTTSVDTITDLLAALSLKDHAGMTSLQRVRTAITDCIRAKAALRRRRLYRDAAYAKGQTTKPLFRRVSTKYADNVIHRLDAASGTPARGVHDKADTLADAWTPVFQQEGSSRDDRADVISWLGAAGQYGELLQDLSAPITEAEVAAAIALHPAEIMNLPDLPTPLRVQTVDALARYLGIQVGSHDGMEYTWQLARTQLTARLVLATQKMMTVEQRCVVAPAIVVPKLLYIARHCWPTAAIVRKFQRMLKHFIWHARFTTDHMVGKAWLNSHVAQLPRAQGGLAIPDLQVELLAMAAAAASKWALVATPAMRIVGDVLAGPLTSKTPASLYVSPSQPGPQSRGMRLQPSMVETGAQVCAAYGAAHGSADGSSWK</sequence>
<dbReference type="SUPFAM" id="SSF56219">
    <property type="entry name" value="DNase I-like"/>
    <property type="match status" value="1"/>
</dbReference>
<dbReference type="EMBL" id="QXFT01001474">
    <property type="protein sequence ID" value="KAE9317676.1"/>
    <property type="molecule type" value="Genomic_DNA"/>
</dbReference>
<name>A0A6A4EED1_9STRA</name>
<dbReference type="Proteomes" id="UP000434957">
    <property type="component" value="Unassembled WGS sequence"/>
</dbReference>
<protein>
    <recommendedName>
        <fullName evidence="3">Endonuclease/exonuclease/phosphatase domain-containing protein</fullName>
    </recommendedName>
</protein>
<evidence type="ECO:0000313" key="1">
    <source>
        <dbReference type="EMBL" id="KAE9317676.1"/>
    </source>
</evidence>
<comment type="caution">
    <text evidence="1">The sequence shown here is derived from an EMBL/GenBank/DDBJ whole genome shotgun (WGS) entry which is preliminary data.</text>
</comment>